<evidence type="ECO:0000313" key="2">
    <source>
        <dbReference type="Proteomes" id="UP000430202"/>
    </source>
</evidence>
<organism evidence="1 2">
    <name type="scientific">Maribacter litoralis</name>
    <dbReference type="NCBI Taxonomy" id="2059726"/>
    <lineage>
        <taxon>Bacteria</taxon>
        <taxon>Pseudomonadati</taxon>
        <taxon>Bacteroidota</taxon>
        <taxon>Flavobacteriia</taxon>
        <taxon>Flavobacteriales</taxon>
        <taxon>Flavobacteriaceae</taxon>
        <taxon>Maribacter</taxon>
    </lineage>
</organism>
<evidence type="ECO:0000313" key="1">
    <source>
        <dbReference type="EMBL" id="VXA95780.1"/>
    </source>
</evidence>
<sequence length="166" mass="18877">MIYTFIVSTNNNKVMRRNLDEKECAALLKQNYIGRLAYISGGCPHIVPITYFYDADTNTLISYSSEGHKIQEMRKNPSVCLSIDNITSISNWKSVLVQGTFEELSRIDAKHMLHEFSEGVKELISENYGKNPKCISEFSAKIDTEESSIVFRIKINELAGKLRNTD</sequence>
<reference evidence="1 2" key="1">
    <citation type="submission" date="2019-10" db="EMBL/GenBank/DDBJ databases">
        <authorList>
            <person name="Karimi E."/>
        </authorList>
    </citation>
    <scope>NUCLEOTIDE SEQUENCE [LARGE SCALE GENOMIC DNA]</scope>
    <source>
        <strain evidence="1">Maribacter sp. 151</strain>
    </source>
</reference>
<dbReference type="Pfam" id="PF12900">
    <property type="entry name" value="Pyridox_ox_2"/>
    <property type="match status" value="1"/>
</dbReference>
<name>A0A653LTS1_9FLAO</name>
<proteinExistence type="predicted"/>
<keyword evidence="2" id="KW-1185">Reference proteome</keyword>
<protein>
    <recommendedName>
        <fullName evidence="3">Pyridoxamine 5'-phosphate oxidase</fullName>
    </recommendedName>
</protein>
<accession>A0A653LTS1</accession>
<dbReference type="AlphaFoldDB" id="A0A653LTS1"/>
<dbReference type="Gene3D" id="2.30.110.10">
    <property type="entry name" value="Electron Transport, Fmn-binding Protein, Chain A"/>
    <property type="match status" value="1"/>
</dbReference>
<dbReference type="InterPro" id="IPR024747">
    <property type="entry name" value="Pyridox_Oxase-rel"/>
</dbReference>
<dbReference type="SUPFAM" id="SSF50475">
    <property type="entry name" value="FMN-binding split barrel"/>
    <property type="match status" value="1"/>
</dbReference>
<evidence type="ECO:0008006" key="3">
    <source>
        <dbReference type="Google" id="ProtNLM"/>
    </source>
</evidence>
<dbReference type="EMBL" id="CABWLR010000001">
    <property type="protein sequence ID" value="VXA95780.1"/>
    <property type="molecule type" value="Genomic_DNA"/>
</dbReference>
<dbReference type="InterPro" id="IPR012349">
    <property type="entry name" value="Split_barrel_FMN-bd"/>
</dbReference>
<gene>
    <name evidence="1" type="ORF">MARI151_10133</name>
</gene>
<dbReference type="Proteomes" id="UP000430202">
    <property type="component" value="Unassembled WGS sequence"/>
</dbReference>